<organism evidence="3 4">
    <name type="scientific">Brevibacterium celere</name>
    <dbReference type="NCBI Taxonomy" id="225845"/>
    <lineage>
        <taxon>Bacteria</taxon>
        <taxon>Bacillati</taxon>
        <taxon>Actinomycetota</taxon>
        <taxon>Actinomycetes</taxon>
        <taxon>Micrococcales</taxon>
        <taxon>Brevibacteriaceae</taxon>
        <taxon>Brevibacterium</taxon>
    </lineage>
</organism>
<dbReference type="AlphaFoldDB" id="A0A366IM39"/>
<name>A0A366IM39_9MICO</name>
<sequence>MTIVVGYTNSPEGHAALDSGITLAVKDGADLLVVNASRDSERSDPRRLGEAEVASVRTHLSEAGVTGRVLLSQNESDPAEQILDAAAEVGAELIVLGTRRRTPVGKFLLGSTVQRVVLDADCPVLCVKAGHAVTG</sequence>
<dbReference type="SUPFAM" id="SSF52402">
    <property type="entry name" value="Adenine nucleotide alpha hydrolases-like"/>
    <property type="match status" value="1"/>
</dbReference>
<dbReference type="RefSeq" id="WP_113903803.1">
    <property type="nucleotide sequence ID" value="NZ_QNSB01000004.1"/>
</dbReference>
<evidence type="ECO:0000313" key="4">
    <source>
        <dbReference type="Proteomes" id="UP000253509"/>
    </source>
</evidence>
<comment type="caution">
    <text evidence="3">The sequence shown here is derived from an EMBL/GenBank/DDBJ whole genome shotgun (WGS) entry which is preliminary data.</text>
</comment>
<comment type="similarity">
    <text evidence="1">Belongs to the universal stress protein A family.</text>
</comment>
<keyword evidence="4" id="KW-1185">Reference proteome</keyword>
<dbReference type="CDD" id="cd00293">
    <property type="entry name" value="USP-like"/>
    <property type="match status" value="1"/>
</dbReference>
<dbReference type="Pfam" id="PF00582">
    <property type="entry name" value="Usp"/>
    <property type="match status" value="1"/>
</dbReference>
<dbReference type="InterPro" id="IPR006016">
    <property type="entry name" value="UspA"/>
</dbReference>
<evidence type="ECO:0000256" key="1">
    <source>
        <dbReference type="ARBA" id="ARBA00008791"/>
    </source>
</evidence>
<evidence type="ECO:0000259" key="2">
    <source>
        <dbReference type="Pfam" id="PF00582"/>
    </source>
</evidence>
<dbReference type="PANTHER" id="PTHR46268">
    <property type="entry name" value="STRESS RESPONSE PROTEIN NHAX"/>
    <property type="match status" value="1"/>
</dbReference>
<dbReference type="Proteomes" id="UP000253509">
    <property type="component" value="Unassembled WGS sequence"/>
</dbReference>
<gene>
    <name evidence="3" type="ORF">DFO65_104220</name>
</gene>
<dbReference type="EMBL" id="QNSB01000004">
    <property type="protein sequence ID" value="RBP72263.1"/>
    <property type="molecule type" value="Genomic_DNA"/>
</dbReference>
<proteinExistence type="inferred from homology"/>
<reference evidence="3 4" key="1">
    <citation type="submission" date="2018-06" db="EMBL/GenBank/DDBJ databases">
        <title>Freshwater and sediment microbial communities from various areas in North America, analyzing microbe dynamics in response to fracking.</title>
        <authorList>
            <person name="Lamendella R."/>
        </authorList>
    </citation>
    <scope>NUCLEOTIDE SEQUENCE [LARGE SCALE GENOMIC DNA]</scope>
    <source>
        <strain evidence="3 4">3b_TX</strain>
    </source>
</reference>
<dbReference type="Gene3D" id="3.40.50.620">
    <property type="entry name" value="HUPs"/>
    <property type="match status" value="1"/>
</dbReference>
<protein>
    <submittedName>
        <fullName evidence="3">Nucleotide-binding universal stress UspA family protein</fullName>
    </submittedName>
</protein>
<accession>A0A366IM39</accession>
<feature type="domain" description="UspA" evidence="2">
    <location>
        <begin position="2"/>
        <end position="128"/>
    </location>
</feature>
<evidence type="ECO:0000313" key="3">
    <source>
        <dbReference type="EMBL" id="RBP72263.1"/>
    </source>
</evidence>
<dbReference type="PANTHER" id="PTHR46268:SF6">
    <property type="entry name" value="UNIVERSAL STRESS PROTEIN UP12"/>
    <property type="match status" value="1"/>
</dbReference>
<dbReference type="InterPro" id="IPR014729">
    <property type="entry name" value="Rossmann-like_a/b/a_fold"/>
</dbReference>